<feature type="compositionally biased region" description="Polar residues" evidence="1">
    <location>
        <begin position="51"/>
        <end position="62"/>
    </location>
</feature>
<dbReference type="OrthoDB" id="2542103at2759"/>
<protein>
    <submittedName>
        <fullName evidence="2">Uncharacterized protein</fullName>
    </submittedName>
</protein>
<evidence type="ECO:0000256" key="1">
    <source>
        <dbReference type="SAM" id="MobiDB-lite"/>
    </source>
</evidence>
<dbReference type="GO" id="GO:0004601">
    <property type="term" value="F:peroxidase activity"/>
    <property type="evidence" value="ECO:0007669"/>
    <property type="project" value="InterPro"/>
</dbReference>
<dbReference type="AlphaFoldDB" id="A0A8I2YL22"/>
<name>A0A8I2YL22_9AGAM</name>
<keyword evidence="3" id="KW-1185">Reference proteome</keyword>
<dbReference type="Gene3D" id="1.10.489.10">
    <property type="entry name" value="Chloroperoxidase-like"/>
    <property type="match status" value="1"/>
</dbReference>
<feature type="region of interest" description="Disordered" evidence="1">
    <location>
        <begin position="45"/>
        <end position="68"/>
    </location>
</feature>
<reference evidence="2" key="1">
    <citation type="submission" date="2021-03" db="EMBL/GenBank/DDBJ databases">
        <title>Evolutionary innovations through gain and loss of genes in the ectomycorrhizal Boletales.</title>
        <authorList>
            <person name="Wu G."/>
            <person name="Miyauchi S."/>
            <person name="Morin E."/>
            <person name="Yang Z.-L."/>
            <person name="Xu J."/>
            <person name="Martin F.M."/>
        </authorList>
    </citation>
    <scope>NUCLEOTIDE SEQUENCE</scope>
    <source>
        <strain evidence="2">BR01</strain>
    </source>
</reference>
<dbReference type="InterPro" id="IPR036851">
    <property type="entry name" value="Chloroperoxidase-like_sf"/>
</dbReference>
<dbReference type="Proteomes" id="UP000683000">
    <property type="component" value="Unassembled WGS sequence"/>
</dbReference>
<dbReference type="SUPFAM" id="SSF47571">
    <property type="entry name" value="Cloroperoxidase"/>
    <property type="match status" value="1"/>
</dbReference>
<gene>
    <name evidence="2" type="ORF">JVT61DRAFT_5929</name>
</gene>
<organism evidence="2 3">
    <name type="scientific">Boletus reticuloceps</name>
    <dbReference type="NCBI Taxonomy" id="495285"/>
    <lineage>
        <taxon>Eukaryota</taxon>
        <taxon>Fungi</taxon>
        <taxon>Dikarya</taxon>
        <taxon>Basidiomycota</taxon>
        <taxon>Agaricomycotina</taxon>
        <taxon>Agaricomycetes</taxon>
        <taxon>Agaricomycetidae</taxon>
        <taxon>Boletales</taxon>
        <taxon>Boletineae</taxon>
        <taxon>Boletaceae</taxon>
        <taxon>Boletoideae</taxon>
        <taxon>Boletus</taxon>
    </lineage>
</organism>
<dbReference type="EMBL" id="JAGFBS010000020">
    <property type="protein sequence ID" value="KAG6373785.1"/>
    <property type="molecule type" value="Genomic_DNA"/>
</dbReference>
<evidence type="ECO:0000313" key="2">
    <source>
        <dbReference type="EMBL" id="KAG6373785.1"/>
    </source>
</evidence>
<sequence length="85" mass="9102">MNQAFITDGNHLTNLMTIGANTTTDSQPTTGINIHGHFEGDASLTRDDTYLGNNDSNNSPTPSGRRCGVEINGMQEHACSSDSFK</sequence>
<comment type="caution">
    <text evidence="2">The sequence shown here is derived from an EMBL/GenBank/DDBJ whole genome shotgun (WGS) entry which is preliminary data.</text>
</comment>
<evidence type="ECO:0000313" key="3">
    <source>
        <dbReference type="Proteomes" id="UP000683000"/>
    </source>
</evidence>
<accession>A0A8I2YL22</accession>
<proteinExistence type="predicted"/>